<keyword evidence="4" id="KW-1185">Reference proteome</keyword>
<feature type="domain" description="WCX" evidence="2">
    <location>
        <begin position="219"/>
        <end position="293"/>
    </location>
</feature>
<dbReference type="InterPro" id="IPR057727">
    <property type="entry name" value="WCX_dom"/>
</dbReference>
<feature type="domain" description="WYL" evidence="1">
    <location>
        <begin position="120"/>
        <end position="188"/>
    </location>
</feature>
<evidence type="ECO:0000259" key="2">
    <source>
        <dbReference type="Pfam" id="PF25583"/>
    </source>
</evidence>
<dbReference type="PANTHER" id="PTHR34580">
    <property type="match status" value="1"/>
</dbReference>
<dbReference type="InterPro" id="IPR026881">
    <property type="entry name" value="WYL_dom"/>
</dbReference>
<dbReference type="Proteomes" id="UP000307956">
    <property type="component" value="Unassembled WGS sequence"/>
</dbReference>
<name>A0A4S4ALK0_9RHOO</name>
<evidence type="ECO:0000313" key="3">
    <source>
        <dbReference type="EMBL" id="THF60407.1"/>
    </source>
</evidence>
<organism evidence="3 4">
    <name type="scientific">Pseudothauera rhizosphaerae</name>
    <dbReference type="NCBI Taxonomy" id="2565932"/>
    <lineage>
        <taxon>Bacteria</taxon>
        <taxon>Pseudomonadati</taxon>
        <taxon>Pseudomonadota</taxon>
        <taxon>Betaproteobacteria</taxon>
        <taxon>Rhodocyclales</taxon>
        <taxon>Zoogloeaceae</taxon>
        <taxon>Pseudothauera</taxon>
    </lineage>
</organism>
<proteinExistence type="predicted"/>
<sequence length="303" mass="35125">MRNFLEEFEGVSRKTITRDIDFLRDRFECPIEWSRSKGGWVIEDEGRFELPGVWFEASEVFALLMMLHLVEGVQPGLLEEHLGPLKNRLRRMLAVGAPRANIEHKVKLIHFAPRIVDPKHFQVLASALLDGKKLRIQYRVRDRQEVTERTISPQQLVHYRENWILDAWCHERKALRSFSLEAIQHVQVLDEVALEVSQEEMRDHFQSGYGIFAGVAKNRASLKFSPRRAEMVAMETWHPDQTSQTLNDGSYVLDVPYSDDRELVMDVLRHGPEVEVLAPPELRQKVYETLCAAAKKYCPNPAQ</sequence>
<protein>
    <submittedName>
        <fullName evidence="3">WYL domain-containing protein</fullName>
    </submittedName>
</protein>
<dbReference type="Pfam" id="PF25583">
    <property type="entry name" value="WCX"/>
    <property type="match status" value="1"/>
</dbReference>
<dbReference type="Pfam" id="PF13280">
    <property type="entry name" value="WYL"/>
    <property type="match status" value="1"/>
</dbReference>
<dbReference type="PANTHER" id="PTHR34580:SF3">
    <property type="entry name" value="PROTEIN PAFB"/>
    <property type="match status" value="1"/>
</dbReference>
<evidence type="ECO:0000313" key="4">
    <source>
        <dbReference type="Proteomes" id="UP000307956"/>
    </source>
</evidence>
<dbReference type="OrthoDB" id="8555652at2"/>
<dbReference type="EMBL" id="SSOD01000011">
    <property type="protein sequence ID" value="THF60407.1"/>
    <property type="molecule type" value="Genomic_DNA"/>
</dbReference>
<comment type="caution">
    <text evidence="3">The sequence shown here is derived from an EMBL/GenBank/DDBJ whole genome shotgun (WGS) entry which is preliminary data.</text>
</comment>
<reference evidence="3 4" key="1">
    <citation type="submission" date="2019-04" db="EMBL/GenBank/DDBJ databases">
        <title>Azoarcus rhizosphaerae sp. nov. isolated from rhizosphere of Ficus religiosa.</title>
        <authorList>
            <person name="Lin S.-Y."/>
            <person name="Hameed A."/>
            <person name="Hsu Y.-H."/>
            <person name="Young C.-C."/>
        </authorList>
    </citation>
    <scope>NUCLEOTIDE SEQUENCE [LARGE SCALE GENOMIC DNA]</scope>
    <source>
        <strain evidence="3 4">CC-YHH848</strain>
    </source>
</reference>
<accession>A0A4S4ALK0</accession>
<dbReference type="AlphaFoldDB" id="A0A4S4ALK0"/>
<gene>
    <name evidence="3" type="ORF">E6O51_14135</name>
</gene>
<dbReference type="PROSITE" id="PS52050">
    <property type="entry name" value="WYL"/>
    <property type="match status" value="1"/>
</dbReference>
<evidence type="ECO:0000259" key="1">
    <source>
        <dbReference type="Pfam" id="PF13280"/>
    </source>
</evidence>
<dbReference type="InterPro" id="IPR051534">
    <property type="entry name" value="CBASS_pafABC_assoc_protein"/>
</dbReference>